<dbReference type="EMBL" id="KI912110">
    <property type="protein sequence ID" value="ETS84393.1"/>
    <property type="molecule type" value="Genomic_DNA"/>
</dbReference>
<evidence type="ECO:0000313" key="2">
    <source>
        <dbReference type="EMBL" id="ETS84393.1"/>
    </source>
</evidence>
<accession>W3XE72</accession>
<dbReference type="OrthoDB" id="4158087at2759"/>
<evidence type="ECO:0000256" key="1">
    <source>
        <dbReference type="SAM" id="MobiDB-lite"/>
    </source>
</evidence>
<feature type="compositionally biased region" description="Basic residues" evidence="1">
    <location>
        <begin position="29"/>
        <end position="39"/>
    </location>
</feature>
<dbReference type="Proteomes" id="UP000030651">
    <property type="component" value="Unassembled WGS sequence"/>
</dbReference>
<evidence type="ECO:0008006" key="4">
    <source>
        <dbReference type="Google" id="ProtNLM"/>
    </source>
</evidence>
<organism evidence="2 3">
    <name type="scientific">Pestalotiopsis fici (strain W106-1 / CGMCC3.15140)</name>
    <dbReference type="NCBI Taxonomy" id="1229662"/>
    <lineage>
        <taxon>Eukaryota</taxon>
        <taxon>Fungi</taxon>
        <taxon>Dikarya</taxon>
        <taxon>Ascomycota</taxon>
        <taxon>Pezizomycotina</taxon>
        <taxon>Sordariomycetes</taxon>
        <taxon>Xylariomycetidae</taxon>
        <taxon>Amphisphaeriales</taxon>
        <taxon>Sporocadaceae</taxon>
        <taxon>Pestalotiopsis</taxon>
    </lineage>
</organism>
<dbReference type="KEGG" id="pfy:PFICI_02418"/>
<reference evidence="3" key="1">
    <citation type="journal article" date="2015" name="BMC Genomics">
        <title>Genomic and transcriptomic analysis of the endophytic fungus Pestalotiopsis fici reveals its lifestyle and high potential for synthesis of natural products.</title>
        <authorList>
            <person name="Wang X."/>
            <person name="Zhang X."/>
            <person name="Liu L."/>
            <person name="Xiang M."/>
            <person name="Wang W."/>
            <person name="Sun X."/>
            <person name="Che Y."/>
            <person name="Guo L."/>
            <person name="Liu G."/>
            <person name="Guo L."/>
            <person name="Wang C."/>
            <person name="Yin W.B."/>
            <person name="Stadler M."/>
            <person name="Zhang X."/>
            <person name="Liu X."/>
        </authorList>
    </citation>
    <scope>NUCLEOTIDE SEQUENCE [LARGE SCALE GENOMIC DNA]</scope>
    <source>
        <strain evidence="3">W106-1 / CGMCC3.15140</strain>
    </source>
</reference>
<proteinExistence type="predicted"/>
<evidence type="ECO:0000313" key="3">
    <source>
        <dbReference type="Proteomes" id="UP000030651"/>
    </source>
</evidence>
<dbReference type="eggNOG" id="ENOG502SVVP">
    <property type="taxonomic scope" value="Eukaryota"/>
</dbReference>
<name>W3XE72_PESFW</name>
<keyword evidence="3" id="KW-1185">Reference proteome</keyword>
<dbReference type="PANTHER" id="PTHR37540">
    <property type="entry name" value="TRANSCRIPTION FACTOR (ACR-2), PUTATIVE-RELATED-RELATED"/>
    <property type="match status" value="1"/>
</dbReference>
<dbReference type="AlphaFoldDB" id="W3XE72"/>
<dbReference type="HOGENOM" id="CLU_641087_0_0_1"/>
<dbReference type="RefSeq" id="XP_007829190.1">
    <property type="nucleotide sequence ID" value="XM_007830999.1"/>
</dbReference>
<dbReference type="STRING" id="1229662.W3XE72"/>
<dbReference type="GeneID" id="19267431"/>
<protein>
    <recommendedName>
        <fullName evidence="4">Transcription factor domain-containing protein</fullName>
    </recommendedName>
</protein>
<dbReference type="PANTHER" id="PTHR37540:SF5">
    <property type="entry name" value="TRANSCRIPTION FACTOR DOMAIN-CONTAINING PROTEIN"/>
    <property type="match status" value="1"/>
</dbReference>
<gene>
    <name evidence="2" type="ORF">PFICI_02418</name>
</gene>
<sequence length="428" mass="47049">MTSPTTMGVTGFQFITSVNTIKRDDETRKRVRSHARRQKLPNEPSARQSATPKRASQKERVSKFRVNQRPSSSAHRYTPPKSSSPRSEASPSDTSSTHLPTDSQHLLPAASPTSTDAEGTTYDELISEIKIEQRQDGYQSDMPTDNGLGLIVASHLPAFSVLPIRTTSLTEKLFRWMTSICLSAQGKFVQQWFDQNDTPEYIKTYRSSFLALGHAMNPDGDWFDFITIDPAMTHGFMGLAAAMHCALVDWDDMTTIDFHRYETIKSINKRLVVEGKGDATVSDAVIVSVALLVHVEAFIGSLPAAAAHLKGLRKMVELRGGIEVFGHTLLLQRALAWADFAYATASQSPLSFSFIPTLEPALDTCDRFVSRSMMINALAPSHLDGGLVIHNREAIDLFELMFSITQASVQFGGNDSVSQPQNLAGLAG</sequence>
<feature type="region of interest" description="Disordered" evidence="1">
    <location>
        <begin position="22"/>
        <end position="118"/>
    </location>
</feature>
<dbReference type="InParanoid" id="W3XE72"/>
<feature type="compositionally biased region" description="Low complexity" evidence="1">
    <location>
        <begin position="79"/>
        <end position="96"/>
    </location>
</feature>